<accession>A0A699LF69</accession>
<evidence type="ECO:0000256" key="1">
    <source>
        <dbReference type="SAM" id="Coils"/>
    </source>
</evidence>
<feature type="compositionally biased region" description="Low complexity" evidence="2">
    <location>
        <begin position="297"/>
        <end position="309"/>
    </location>
</feature>
<keyword evidence="1" id="KW-0175">Coiled coil</keyword>
<dbReference type="AlphaFoldDB" id="A0A699LF69"/>
<gene>
    <name evidence="3" type="ORF">Tci_703782</name>
</gene>
<organism evidence="3">
    <name type="scientific">Tanacetum cinerariifolium</name>
    <name type="common">Dalmatian daisy</name>
    <name type="synonym">Chrysanthemum cinerariifolium</name>
    <dbReference type="NCBI Taxonomy" id="118510"/>
    <lineage>
        <taxon>Eukaryota</taxon>
        <taxon>Viridiplantae</taxon>
        <taxon>Streptophyta</taxon>
        <taxon>Embryophyta</taxon>
        <taxon>Tracheophyta</taxon>
        <taxon>Spermatophyta</taxon>
        <taxon>Magnoliopsida</taxon>
        <taxon>eudicotyledons</taxon>
        <taxon>Gunneridae</taxon>
        <taxon>Pentapetalae</taxon>
        <taxon>asterids</taxon>
        <taxon>campanulids</taxon>
        <taxon>Asterales</taxon>
        <taxon>Asteraceae</taxon>
        <taxon>Asteroideae</taxon>
        <taxon>Anthemideae</taxon>
        <taxon>Anthemidinae</taxon>
        <taxon>Tanacetum</taxon>
    </lineage>
</organism>
<proteinExistence type="predicted"/>
<name>A0A699LF69_TANCI</name>
<protein>
    <submittedName>
        <fullName evidence="3">JmjC domain-containing protein</fullName>
    </submittedName>
</protein>
<dbReference type="EMBL" id="BKCJ010600732">
    <property type="protein sequence ID" value="GFB31811.1"/>
    <property type="molecule type" value="Genomic_DNA"/>
</dbReference>
<feature type="region of interest" description="Disordered" evidence="2">
    <location>
        <begin position="274"/>
        <end position="310"/>
    </location>
</feature>
<evidence type="ECO:0000256" key="2">
    <source>
        <dbReference type="SAM" id="MobiDB-lite"/>
    </source>
</evidence>
<comment type="caution">
    <text evidence="3">The sequence shown here is derived from an EMBL/GenBank/DDBJ whole genome shotgun (WGS) entry which is preliminary data.</text>
</comment>
<feature type="coiled-coil region" evidence="1">
    <location>
        <begin position="109"/>
        <end position="143"/>
    </location>
</feature>
<reference evidence="3" key="1">
    <citation type="journal article" date="2019" name="Sci. Rep.">
        <title>Draft genome of Tanacetum cinerariifolium, the natural source of mosquito coil.</title>
        <authorList>
            <person name="Yamashiro T."/>
            <person name="Shiraishi A."/>
            <person name="Satake H."/>
            <person name="Nakayama K."/>
        </authorList>
    </citation>
    <scope>NUCLEOTIDE SEQUENCE</scope>
</reference>
<sequence>MIIRSFLRMSWGIPAVSPCAPTAGPSGTSEVPPAPFAIPPGVSGISPDPSITPTTGPSAVFADSTKVPAAVLADSPNVPAGVSSKGKSPMVKEDVPVTARSFRQREEDQLGEEAAKQLHEEEMAELERERAEVQRKRQQEVLESAKFYNEDDWLNIRAQVEANASLSQTLLCDDVNKDNFPARMAALIKKKRQALAEQLFKERQNRPLTSVQQKAYMQQYVKNQSSAIYNTGWTMAYVKYFSNEQLIQEFEKIRKVQSQSQMQAFSRTLKRPGPVLEEPFTKRPTSPKAYTSSMPEVSVSPIVTSPPSSCTRRKSLARKHMHKPKSTLPTLDLDAPAQTFLKVVIDEDSDDEDSVDKVWSVVVGWELLSTSLGEINALYRIDVVQYYEHHPTTVAGLLFWGDLQVLFDSQPRGKGSCVWNNASQWEIRSWRLYTLSNVHVLETVSGEVLSMFIDVSYPLSVELMKKKLLYKLEINSDFARNDLTTAEQLIQFIKNQIVAAQASSV</sequence>
<evidence type="ECO:0000313" key="3">
    <source>
        <dbReference type="EMBL" id="GFB31811.1"/>
    </source>
</evidence>